<evidence type="ECO:0000313" key="4">
    <source>
        <dbReference type="EMBL" id="GAH49034.1"/>
    </source>
</evidence>
<sequence length="255" mass="28638">EKKLQHFYGEITGMDRAFGKLRKELKTLGIDKDTILWYCSDNGGLPGVGTTGGRGNKGKVYEGGLRVPAILEWPARIPNTRVSEVPCNTSDIYPTLLEIAGVRMENQPPLDGVSLVGLLERKMKTRPKPMGFWDYPIGGISTPSSKWMSELLEAQRAGKESSETFRLRLDAGEISKQYPEDTFPGHAAWLDWPWKLHRIQTKTGNVELELYNLAEDPGEQKDMITRNADRVNSMRTQLEAWLASVVRSLNGKDYA</sequence>
<evidence type="ECO:0000256" key="2">
    <source>
        <dbReference type="ARBA" id="ARBA00022801"/>
    </source>
</evidence>
<dbReference type="InterPro" id="IPR000917">
    <property type="entry name" value="Sulfatase_N"/>
</dbReference>
<proteinExistence type="inferred from homology"/>
<dbReference type="PANTHER" id="PTHR42693:SF53">
    <property type="entry name" value="ENDO-4-O-SULFATASE"/>
    <property type="match status" value="1"/>
</dbReference>
<comment type="caution">
    <text evidence="4">The sequence shown here is derived from an EMBL/GenBank/DDBJ whole genome shotgun (WGS) entry which is preliminary data.</text>
</comment>
<dbReference type="InterPro" id="IPR017850">
    <property type="entry name" value="Alkaline_phosphatase_core_sf"/>
</dbReference>
<feature type="domain" description="Sulfatase N-terminal" evidence="3">
    <location>
        <begin position="5"/>
        <end position="102"/>
    </location>
</feature>
<gene>
    <name evidence="4" type="ORF">S03H2_39455</name>
</gene>
<accession>X1H5B8</accession>
<reference evidence="4" key="1">
    <citation type="journal article" date="2014" name="Front. Microbiol.">
        <title>High frequency of phylogenetically diverse reductive dehalogenase-homologous genes in deep subseafloor sedimentary metagenomes.</title>
        <authorList>
            <person name="Kawai M."/>
            <person name="Futagami T."/>
            <person name="Toyoda A."/>
            <person name="Takaki Y."/>
            <person name="Nishi S."/>
            <person name="Hori S."/>
            <person name="Arai W."/>
            <person name="Tsubouchi T."/>
            <person name="Morono Y."/>
            <person name="Uchiyama I."/>
            <person name="Ito T."/>
            <person name="Fujiyama A."/>
            <person name="Inagaki F."/>
            <person name="Takami H."/>
        </authorList>
    </citation>
    <scope>NUCLEOTIDE SEQUENCE</scope>
    <source>
        <strain evidence="4">Expedition CK06-06</strain>
    </source>
</reference>
<dbReference type="GO" id="GO:0004065">
    <property type="term" value="F:arylsulfatase activity"/>
    <property type="evidence" value="ECO:0007669"/>
    <property type="project" value="TreeGrafter"/>
</dbReference>
<dbReference type="PANTHER" id="PTHR42693">
    <property type="entry name" value="ARYLSULFATASE FAMILY MEMBER"/>
    <property type="match status" value="1"/>
</dbReference>
<dbReference type="EMBL" id="BARU01024398">
    <property type="protein sequence ID" value="GAH49034.1"/>
    <property type="molecule type" value="Genomic_DNA"/>
</dbReference>
<keyword evidence="2" id="KW-0378">Hydrolase</keyword>
<dbReference type="SUPFAM" id="SSF53649">
    <property type="entry name" value="Alkaline phosphatase-like"/>
    <property type="match status" value="1"/>
</dbReference>
<evidence type="ECO:0000256" key="1">
    <source>
        <dbReference type="ARBA" id="ARBA00008779"/>
    </source>
</evidence>
<protein>
    <recommendedName>
        <fullName evidence="3">Sulfatase N-terminal domain-containing protein</fullName>
    </recommendedName>
</protein>
<dbReference type="Gene3D" id="3.30.1120.10">
    <property type="match status" value="1"/>
</dbReference>
<comment type="similarity">
    <text evidence="1">Belongs to the sulfatase family.</text>
</comment>
<dbReference type="InterPro" id="IPR050738">
    <property type="entry name" value="Sulfatase"/>
</dbReference>
<dbReference type="Gene3D" id="3.40.720.10">
    <property type="entry name" value="Alkaline Phosphatase, subunit A"/>
    <property type="match status" value="1"/>
</dbReference>
<name>X1H5B8_9ZZZZ</name>
<dbReference type="AlphaFoldDB" id="X1H5B8"/>
<organism evidence="4">
    <name type="scientific">marine sediment metagenome</name>
    <dbReference type="NCBI Taxonomy" id="412755"/>
    <lineage>
        <taxon>unclassified sequences</taxon>
        <taxon>metagenomes</taxon>
        <taxon>ecological metagenomes</taxon>
    </lineage>
</organism>
<feature type="non-terminal residue" evidence="4">
    <location>
        <position position="1"/>
    </location>
</feature>
<evidence type="ECO:0000259" key="3">
    <source>
        <dbReference type="Pfam" id="PF00884"/>
    </source>
</evidence>
<dbReference type="Pfam" id="PF00884">
    <property type="entry name" value="Sulfatase"/>
    <property type="match status" value="1"/>
</dbReference>